<dbReference type="SUPFAM" id="SSF103661">
    <property type="entry name" value="Proline/betaine transporter ProP, C-terminal cytoplasmic domain"/>
    <property type="match status" value="1"/>
</dbReference>
<keyword evidence="3" id="KW-1003">Cell membrane</keyword>
<dbReference type="InterPro" id="IPR004736">
    <property type="entry name" value="MHS_symport"/>
</dbReference>
<keyword evidence="8 10" id="KW-0175">Coiled coil</keyword>
<evidence type="ECO:0000256" key="5">
    <source>
        <dbReference type="ARBA" id="ARBA00022692"/>
    </source>
</evidence>
<dbReference type="Proteomes" id="UP000018217">
    <property type="component" value="Unassembled WGS sequence"/>
</dbReference>
<keyword evidence="5 11" id="KW-0812">Transmembrane</keyword>
<feature type="transmembrane region" description="Helical" evidence="11">
    <location>
        <begin position="427"/>
        <end position="450"/>
    </location>
</feature>
<protein>
    <submittedName>
        <fullName evidence="13">Proline/betaine transporter</fullName>
    </submittedName>
</protein>
<dbReference type="Pfam" id="PF00083">
    <property type="entry name" value="Sugar_tr"/>
    <property type="match status" value="1"/>
</dbReference>
<dbReference type="Pfam" id="PF08946">
    <property type="entry name" value="Osmo_CC"/>
    <property type="match status" value="1"/>
</dbReference>
<evidence type="ECO:0000313" key="14">
    <source>
        <dbReference type="Proteomes" id="UP000018217"/>
    </source>
</evidence>
<dbReference type="AlphaFoldDB" id="V5ZD90"/>
<feature type="transmembrane region" description="Helical" evidence="11">
    <location>
        <begin position="80"/>
        <end position="98"/>
    </location>
</feature>
<dbReference type="PANTHER" id="PTHR43528:SF5">
    <property type="entry name" value="PROLINE_BETAINE TRANSPORTER"/>
    <property type="match status" value="1"/>
</dbReference>
<feature type="transmembrane region" description="Helical" evidence="11">
    <location>
        <begin position="391"/>
        <end position="415"/>
    </location>
</feature>
<keyword evidence="4" id="KW-0997">Cell inner membrane</keyword>
<evidence type="ECO:0000256" key="1">
    <source>
        <dbReference type="ARBA" id="ARBA00004429"/>
    </source>
</evidence>
<dbReference type="SUPFAM" id="SSF103473">
    <property type="entry name" value="MFS general substrate transporter"/>
    <property type="match status" value="1"/>
</dbReference>
<feature type="transmembrane region" description="Helical" evidence="11">
    <location>
        <begin position="299"/>
        <end position="317"/>
    </location>
</feature>
<evidence type="ECO:0000256" key="10">
    <source>
        <dbReference type="SAM" id="Coils"/>
    </source>
</evidence>
<keyword evidence="14" id="KW-1185">Reference proteome</keyword>
<keyword evidence="6" id="KW-0769">Symport</keyword>
<comment type="caution">
    <text evidence="13">The sequence shown here is derived from an EMBL/GenBank/DDBJ whole genome shotgun (WGS) entry which is preliminary data.</text>
</comment>
<feature type="transmembrane region" description="Helical" evidence="11">
    <location>
        <begin position="137"/>
        <end position="155"/>
    </location>
</feature>
<dbReference type="GO" id="GO:0005886">
    <property type="term" value="C:plasma membrane"/>
    <property type="evidence" value="ECO:0007669"/>
    <property type="project" value="UniProtKB-SubCell"/>
</dbReference>
<dbReference type="STRING" id="1161919.EPIR_3603"/>
<feature type="transmembrane region" description="Helical" evidence="11">
    <location>
        <begin position="241"/>
        <end position="260"/>
    </location>
</feature>
<proteinExistence type="predicted"/>
<feature type="transmembrane region" description="Helical" evidence="11">
    <location>
        <begin position="337"/>
        <end position="354"/>
    </location>
</feature>
<feature type="coiled-coil region" evidence="10">
    <location>
        <begin position="495"/>
        <end position="533"/>
    </location>
</feature>
<evidence type="ECO:0000256" key="3">
    <source>
        <dbReference type="ARBA" id="ARBA00022475"/>
    </source>
</evidence>
<reference evidence="13 14" key="1">
    <citation type="journal article" date="2013" name="Syst. Appl. Microbiol.">
        <title>Phylogenetic position and virulence apparatus of the pear flower necrosis pathogen Erwinia piriflorinigrans CFBP 5888T as assessed by comparative genomics.</title>
        <authorList>
            <person name="Smits T.H."/>
            <person name="Rezzonico F."/>
            <person name="Lopez M.M."/>
            <person name="Blom J."/>
            <person name="Goesmann A."/>
            <person name="Frey J.E."/>
            <person name="Duffy B."/>
        </authorList>
    </citation>
    <scope>NUCLEOTIDE SEQUENCE [LARGE SCALE GENOMIC DNA]</scope>
    <source>
        <strain evidence="14">CFBP5888</strain>
    </source>
</reference>
<dbReference type="GO" id="GO:0015293">
    <property type="term" value="F:symporter activity"/>
    <property type="evidence" value="ECO:0007669"/>
    <property type="project" value="UniProtKB-KW"/>
</dbReference>
<keyword evidence="2" id="KW-0813">Transport</keyword>
<dbReference type="InterPro" id="IPR005829">
    <property type="entry name" value="Sugar_transporter_CS"/>
</dbReference>
<dbReference type="EMBL" id="CAHS01000022">
    <property type="protein sequence ID" value="CCG88966.1"/>
    <property type="molecule type" value="Genomic_DNA"/>
</dbReference>
<evidence type="ECO:0000256" key="2">
    <source>
        <dbReference type="ARBA" id="ARBA00022448"/>
    </source>
</evidence>
<evidence type="ECO:0000313" key="13">
    <source>
        <dbReference type="EMBL" id="CCG88966.1"/>
    </source>
</evidence>
<feature type="transmembrane region" description="Helical" evidence="11">
    <location>
        <begin position="104"/>
        <end position="125"/>
    </location>
</feature>
<dbReference type="InterPro" id="IPR020846">
    <property type="entry name" value="MFS_dom"/>
</dbReference>
<dbReference type="PROSITE" id="PS00216">
    <property type="entry name" value="SUGAR_TRANSPORT_1"/>
    <property type="match status" value="1"/>
</dbReference>
<dbReference type="FunFam" id="1.20.1250.20:FF:000001">
    <property type="entry name" value="Dicarboxylate MFS transporter"/>
    <property type="match status" value="1"/>
</dbReference>
<dbReference type="InterPro" id="IPR015041">
    <property type="entry name" value="Osmo_CC"/>
</dbReference>
<evidence type="ECO:0000256" key="4">
    <source>
        <dbReference type="ARBA" id="ARBA00022519"/>
    </source>
</evidence>
<comment type="subcellular location">
    <subcellularLocation>
        <location evidence="1">Cell inner membrane</location>
        <topology evidence="1">Multi-pass membrane protein</topology>
    </subcellularLocation>
</comment>
<dbReference type="InterPro" id="IPR005828">
    <property type="entry name" value="MFS_sugar_transport-like"/>
</dbReference>
<name>V5ZD90_9GAMM</name>
<evidence type="ECO:0000256" key="8">
    <source>
        <dbReference type="ARBA" id="ARBA00023054"/>
    </source>
</evidence>
<feature type="transmembrane region" description="Helical" evidence="11">
    <location>
        <begin position="206"/>
        <end position="229"/>
    </location>
</feature>
<organism evidence="13 14">
    <name type="scientific">Erwinia piriflorinigrans CFBP 5888</name>
    <dbReference type="NCBI Taxonomy" id="1161919"/>
    <lineage>
        <taxon>Bacteria</taxon>
        <taxon>Pseudomonadati</taxon>
        <taxon>Pseudomonadota</taxon>
        <taxon>Gammaproteobacteria</taxon>
        <taxon>Enterobacterales</taxon>
        <taxon>Erwiniaceae</taxon>
        <taxon>Erwinia</taxon>
    </lineage>
</organism>
<dbReference type="PROSITE" id="PS50850">
    <property type="entry name" value="MFS"/>
    <property type="match status" value="1"/>
</dbReference>
<gene>
    <name evidence="13" type="primary">proP</name>
    <name evidence="13" type="ORF">EPIR_3603</name>
</gene>
<dbReference type="Gene3D" id="1.20.1250.20">
    <property type="entry name" value="MFS general substrate transporter like domains"/>
    <property type="match status" value="2"/>
</dbReference>
<dbReference type="CDD" id="cd17366">
    <property type="entry name" value="MFS_ProP"/>
    <property type="match status" value="1"/>
</dbReference>
<feature type="transmembrane region" description="Helical" evidence="11">
    <location>
        <begin position="366"/>
        <end position="385"/>
    </location>
</feature>
<evidence type="ECO:0000256" key="11">
    <source>
        <dbReference type="SAM" id="Phobius"/>
    </source>
</evidence>
<dbReference type="InterPro" id="IPR036259">
    <property type="entry name" value="MFS_trans_sf"/>
</dbReference>
<evidence type="ECO:0000256" key="6">
    <source>
        <dbReference type="ARBA" id="ARBA00022847"/>
    </source>
</evidence>
<evidence type="ECO:0000259" key="12">
    <source>
        <dbReference type="PROSITE" id="PS50850"/>
    </source>
</evidence>
<evidence type="ECO:0000256" key="9">
    <source>
        <dbReference type="ARBA" id="ARBA00023136"/>
    </source>
</evidence>
<dbReference type="InterPro" id="IPR036292">
    <property type="entry name" value="ProP_C"/>
</dbReference>
<evidence type="ECO:0000256" key="7">
    <source>
        <dbReference type="ARBA" id="ARBA00022989"/>
    </source>
</evidence>
<keyword evidence="9 11" id="KW-0472">Membrane</keyword>
<feature type="transmembrane region" description="Helical" evidence="11">
    <location>
        <begin position="456"/>
        <end position="477"/>
    </location>
</feature>
<dbReference type="PANTHER" id="PTHR43528">
    <property type="entry name" value="ALPHA-KETOGLUTARATE PERMEASE"/>
    <property type="match status" value="1"/>
</dbReference>
<sequence>MVHFVVSFIPLHTQAVNAASEQYDGFLNRKTDNDRVFDMKLRRKRVKPIGLKDVTIIDDARLRKAITAASLGNAMEWFDFGVYGFVAYALGQVFFPGADPGTQMIAALATFSVPFLIRPLGGLFFGSLGDKYGRQKILSMTIIIMSVSTFCIGLIPSYASIGIWAPILLLLCKMAQGFSVGGEYTGASIFVAEYSPDRKRGFMGSWLDFGSIAGFVLGAGLVVLISAVIGEAKFLEWGWRIPFFVALPLGIIGLYLRHALEETPAFQQHVDKLEQGDREGLADGPKVSFKEIATKHWKSLLACVGLVIATNVTYYMLLTYMPSYLSHNLHYSEDHGVMIIIAIMLGMLFVQPVMGLMSDKFGRRPFVIIGSIALLTLAIPCFMLINSGVMGLIFAGLLILAVILNSFTGVMASSLPAMFPTHIRYSALASAFNISVLIAGLTPTAAAWLVEATSNLYMPAYYLMVVAVIGLVTGIMMKETANLPLRGATPAASDMAEAKEILQEHHDNIEQKIEDINDQITELEAKRSHLINQHPRINE</sequence>
<feature type="domain" description="Major facilitator superfamily (MFS) profile" evidence="12">
    <location>
        <begin position="65"/>
        <end position="482"/>
    </location>
</feature>
<accession>V5ZD90</accession>
<dbReference type="InterPro" id="IPR051084">
    <property type="entry name" value="H+-coupled_symporters"/>
</dbReference>
<dbReference type="NCBIfam" id="NF007927">
    <property type="entry name" value="PRK10642.1"/>
    <property type="match status" value="1"/>
</dbReference>
<keyword evidence="7 11" id="KW-1133">Transmembrane helix</keyword>
<dbReference type="NCBIfam" id="TIGR00883">
    <property type="entry name" value="2A0106"/>
    <property type="match status" value="1"/>
</dbReference>
<dbReference type="FunFam" id="1.20.1250.20:FF:000051">
    <property type="entry name" value="Proline/glycine betaine transporter"/>
    <property type="match status" value="1"/>
</dbReference>